<reference evidence="10" key="1">
    <citation type="submission" date="2015-07" db="EMBL/GenBank/DDBJ databases">
        <title>Complete genome sequence and phylogenetic analysis of Limnochorda pilosa.</title>
        <authorList>
            <person name="Watanabe M."/>
            <person name="Kojima H."/>
            <person name="Fukui M."/>
        </authorList>
    </citation>
    <scope>NUCLEOTIDE SEQUENCE [LARGE SCALE GENOMIC DNA]</scope>
    <source>
        <strain evidence="10">HC45</strain>
    </source>
</reference>
<feature type="transmembrane region" description="Helical" evidence="7">
    <location>
        <begin position="179"/>
        <end position="199"/>
    </location>
</feature>
<dbReference type="OrthoDB" id="9772674at2"/>
<dbReference type="KEGG" id="lpil:LIP_0816"/>
<evidence type="ECO:0000259" key="8">
    <source>
        <dbReference type="Pfam" id="PF06808"/>
    </source>
</evidence>
<feature type="transmembrane region" description="Helical" evidence="7">
    <location>
        <begin position="56"/>
        <end position="74"/>
    </location>
</feature>
<dbReference type="PANTHER" id="PTHR33362:SF7">
    <property type="entry name" value="SLL1103 PROTEIN"/>
    <property type="match status" value="1"/>
</dbReference>
<dbReference type="EMBL" id="AP014924">
    <property type="protein sequence ID" value="BAS26673.1"/>
    <property type="molecule type" value="Genomic_DNA"/>
</dbReference>
<evidence type="ECO:0000313" key="10">
    <source>
        <dbReference type="Proteomes" id="UP000065807"/>
    </source>
</evidence>
<dbReference type="InterPro" id="IPR010656">
    <property type="entry name" value="DctM"/>
</dbReference>
<protein>
    <submittedName>
        <fullName evidence="9">TRAP dicarboxylate transporter subunit DctM</fullName>
    </submittedName>
</protein>
<proteinExistence type="predicted"/>
<dbReference type="GO" id="GO:0005886">
    <property type="term" value="C:plasma membrane"/>
    <property type="evidence" value="ECO:0007669"/>
    <property type="project" value="UniProtKB-SubCell"/>
</dbReference>
<keyword evidence="6 7" id="KW-0472">Membrane</keyword>
<organism evidence="9 10">
    <name type="scientific">Limnochorda pilosa</name>
    <dbReference type="NCBI Taxonomy" id="1555112"/>
    <lineage>
        <taxon>Bacteria</taxon>
        <taxon>Bacillati</taxon>
        <taxon>Bacillota</taxon>
        <taxon>Limnochordia</taxon>
        <taxon>Limnochordales</taxon>
        <taxon>Limnochordaceae</taxon>
        <taxon>Limnochorda</taxon>
    </lineage>
</organism>
<evidence type="ECO:0000256" key="1">
    <source>
        <dbReference type="ARBA" id="ARBA00004429"/>
    </source>
</evidence>
<gene>
    <name evidence="9" type="ORF">LIP_0816</name>
</gene>
<sequence length="437" mass="46453">MSVETLSLVMFGGLLLVLATGLPLAWVTGGLAAGLIGLVWSPDALAVIPQRMWGQMAQYLLAAIPLFIFMASMLEKAGLIEDIFEVAYKWIGWVPGGLAIATVVASTLLGAMVGVIGASVVTMGLIAMPTMLRRGYSSTLSMGSVMAGGTLGILIPPSILAIMYALLANQSVGELYLGSVLPGLLLSGLYSLFILVYAWMRPGLAPRLSREELPGLRDRLRLLGGIWAPLLLVFLVLGTIFLGIAAPTEAAAVGASGAIAVAALHRKLSWATLRDALEQTARSTAMVLWIVFGASAFVAFYVASGGDAFVRDLLLGMGLSPTGILIVMMGILILLGMFLDWVGILYLAVPIFLPIIHELGFNPLWFGVVYLVNMQIAFLSPPFGYALFYLRGISPENQMGTIYRSALPFLAIQVVGLIVVILVPQLATWLPGLVYGK</sequence>
<name>A0A0K2SHU9_LIMPI</name>
<dbReference type="InterPro" id="IPR004681">
    <property type="entry name" value="TRAP_DctM"/>
</dbReference>
<dbReference type="Pfam" id="PF06808">
    <property type="entry name" value="DctM"/>
    <property type="match status" value="1"/>
</dbReference>
<evidence type="ECO:0000256" key="7">
    <source>
        <dbReference type="SAM" id="Phobius"/>
    </source>
</evidence>
<keyword evidence="10" id="KW-1185">Reference proteome</keyword>
<dbReference type="RefSeq" id="WP_068134583.1">
    <property type="nucleotide sequence ID" value="NZ_AP014924.1"/>
</dbReference>
<evidence type="ECO:0000256" key="4">
    <source>
        <dbReference type="ARBA" id="ARBA00022692"/>
    </source>
</evidence>
<feature type="domain" description="TRAP C4-dicarboxylate transport system permease DctM subunit" evidence="8">
    <location>
        <begin position="11"/>
        <end position="426"/>
    </location>
</feature>
<feature type="transmembrane region" description="Helical" evidence="7">
    <location>
        <begin position="86"/>
        <end position="105"/>
    </location>
</feature>
<keyword evidence="3" id="KW-0997">Cell inner membrane</keyword>
<feature type="transmembrane region" description="Helical" evidence="7">
    <location>
        <begin position="286"/>
        <end position="304"/>
    </location>
</feature>
<evidence type="ECO:0000256" key="2">
    <source>
        <dbReference type="ARBA" id="ARBA00022475"/>
    </source>
</evidence>
<evidence type="ECO:0000256" key="5">
    <source>
        <dbReference type="ARBA" id="ARBA00022989"/>
    </source>
</evidence>
<dbReference type="GO" id="GO:0022857">
    <property type="term" value="F:transmembrane transporter activity"/>
    <property type="evidence" value="ECO:0007669"/>
    <property type="project" value="TreeGrafter"/>
</dbReference>
<keyword evidence="5 7" id="KW-1133">Transmembrane helix</keyword>
<feature type="transmembrane region" description="Helical" evidence="7">
    <location>
        <begin position="410"/>
        <end position="435"/>
    </location>
</feature>
<dbReference type="AlphaFoldDB" id="A0A0K2SHU9"/>
<reference evidence="10" key="2">
    <citation type="journal article" date="2016" name="Int. J. Syst. Evol. Microbiol.">
        <title>Complete genome sequence and cell structure of Limnochorda pilosa, a Gram-negative spore-former within the phylum Firmicutes.</title>
        <authorList>
            <person name="Watanabe M."/>
            <person name="Kojima H."/>
            <person name="Fukui M."/>
        </authorList>
    </citation>
    <scope>NUCLEOTIDE SEQUENCE [LARGE SCALE GENOMIC DNA]</scope>
    <source>
        <strain evidence="10">HC45</strain>
    </source>
</reference>
<comment type="subcellular location">
    <subcellularLocation>
        <location evidence="1">Cell inner membrane</location>
        <topology evidence="1">Multi-pass membrane protein</topology>
    </subcellularLocation>
</comment>
<dbReference type="PIRSF" id="PIRSF006066">
    <property type="entry name" value="HI0050"/>
    <property type="match status" value="1"/>
</dbReference>
<feature type="transmembrane region" description="Helical" evidence="7">
    <location>
        <begin position="111"/>
        <end position="132"/>
    </location>
</feature>
<evidence type="ECO:0000313" key="9">
    <source>
        <dbReference type="EMBL" id="BAS26673.1"/>
    </source>
</evidence>
<evidence type="ECO:0000256" key="6">
    <source>
        <dbReference type="ARBA" id="ARBA00023136"/>
    </source>
</evidence>
<keyword evidence="2" id="KW-1003">Cell membrane</keyword>
<keyword evidence="4 7" id="KW-0812">Transmembrane</keyword>
<dbReference type="PANTHER" id="PTHR33362">
    <property type="entry name" value="SIALIC ACID TRAP TRANSPORTER PERMEASE PROTEIN SIAT-RELATED"/>
    <property type="match status" value="1"/>
</dbReference>
<dbReference type="NCBIfam" id="TIGR00786">
    <property type="entry name" value="dctM"/>
    <property type="match status" value="1"/>
</dbReference>
<dbReference type="PATRIC" id="fig|1555112.3.peg.847"/>
<feature type="transmembrane region" description="Helical" evidence="7">
    <location>
        <begin position="364"/>
        <end position="390"/>
    </location>
</feature>
<dbReference type="Proteomes" id="UP000065807">
    <property type="component" value="Chromosome"/>
</dbReference>
<evidence type="ECO:0000256" key="3">
    <source>
        <dbReference type="ARBA" id="ARBA00022519"/>
    </source>
</evidence>
<feature type="transmembrane region" description="Helical" evidence="7">
    <location>
        <begin position="250"/>
        <end position="265"/>
    </location>
</feature>
<feature type="transmembrane region" description="Helical" evidence="7">
    <location>
        <begin position="324"/>
        <end position="352"/>
    </location>
</feature>
<dbReference type="STRING" id="1555112.LIP_0816"/>
<feature type="transmembrane region" description="Helical" evidence="7">
    <location>
        <begin position="144"/>
        <end position="167"/>
    </location>
</feature>
<feature type="transmembrane region" description="Helical" evidence="7">
    <location>
        <begin position="220"/>
        <end position="244"/>
    </location>
</feature>
<accession>A0A0K2SHU9</accession>